<dbReference type="EMBL" id="JACXVP010000003">
    <property type="protein sequence ID" value="KAG5614123.1"/>
    <property type="molecule type" value="Genomic_DNA"/>
</dbReference>
<organism evidence="1 2">
    <name type="scientific">Solanum commersonii</name>
    <name type="common">Commerson's wild potato</name>
    <name type="synonym">Commerson's nightshade</name>
    <dbReference type="NCBI Taxonomy" id="4109"/>
    <lineage>
        <taxon>Eukaryota</taxon>
        <taxon>Viridiplantae</taxon>
        <taxon>Streptophyta</taxon>
        <taxon>Embryophyta</taxon>
        <taxon>Tracheophyta</taxon>
        <taxon>Spermatophyta</taxon>
        <taxon>Magnoliopsida</taxon>
        <taxon>eudicotyledons</taxon>
        <taxon>Gunneridae</taxon>
        <taxon>Pentapetalae</taxon>
        <taxon>asterids</taxon>
        <taxon>lamiids</taxon>
        <taxon>Solanales</taxon>
        <taxon>Solanaceae</taxon>
        <taxon>Solanoideae</taxon>
        <taxon>Solaneae</taxon>
        <taxon>Solanum</taxon>
    </lineage>
</organism>
<comment type="caution">
    <text evidence="1">The sequence shown here is derived from an EMBL/GenBank/DDBJ whole genome shotgun (WGS) entry which is preliminary data.</text>
</comment>
<proteinExistence type="predicted"/>
<dbReference type="Proteomes" id="UP000824120">
    <property type="component" value="Chromosome 3"/>
</dbReference>
<gene>
    <name evidence="1" type="ORF">H5410_013947</name>
</gene>
<evidence type="ECO:0000313" key="1">
    <source>
        <dbReference type="EMBL" id="KAG5614123.1"/>
    </source>
</evidence>
<sequence length="66" mass="7342">MSIRTDMRVKLYVEVKKCEIGFGIYPLCIDTIDKDVGDIEGFDLSTDSIICVEGAEQDTLALNLVE</sequence>
<evidence type="ECO:0000313" key="2">
    <source>
        <dbReference type="Proteomes" id="UP000824120"/>
    </source>
</evidence>
<dbReference type="AlphaFoldDB" id="A0A9J5ZPT7"/>
<name>A0A9J5ZPT7_SOLCO</name>
<keyword evidence="2" id="KW-1185">Reference proteome</keyword>
<reference evidence="1 2" key="1">
    <citation type="submission" date="2020-09" db="EMBL/GenBank/DDBJ databases">
        <title>De no assembly of potato wild relative species, Solanum commersonii.</title>
        <authorList>
            <person name="Cho K."/>
        </authorList>
    </citation>
    <scope>NUCLEOTIDE SEQUENCE [LARGE SCALE GENOMIC DNA]</scope>
    <source>
        <strain evidence="1">LZ3.2</strain>
        <tissue evidence="1">Leaf</tissue>
    </source>
</reference>
<dbReference type="OrthoDB" id="1317102at2759"/>
<accession>A0A9J5ZPT7</accession>
<protein>
    <submittedName>
        <fullName evidence="1">Uncharacterized protein</fullName>
    </submittedName>
</protein>